<dbReference type="AlphaFoldDB" id="A0A813LZW9"/>
<dbReference type="EC" id="5.6.2.4" evidence="10"/>
<dbReference type="GO" id="GO:0005524">
    <property type="term" value="F:ATP binding"/>
    <property type="evidence" value="ECO:0007669"/>
    <property type="project" value="UniProtKB-KW"/>
</dbReference>
<dbReference type="SUPFAM" id="SSF52540">
    <property type="entry name" value="P-loop containing nucleoside triphosphate hydrolases"/>
    <property type="match status" value="1"/>
</dbReference>
<evidence type="ECO:0000259" key="12">
    <source>
        <dbReference type="PROSITE" id="PS51194"/>
    </source>
</evidence>
<comment type="caution">
    <text evidence="13">The sequence shown here is derived from an EMBL/GenBank/DDBJ whole genome shotgun (WGS) entry which is preliminary data.</text>
</comment>
<accession>A0A813LZW9</accession>
<dbReference type="PANTHER" id="PTHR13710:SF105">
    <property type="entry name" value="ATP-DEPENDENT DNA HELICASE Q1"/>
    <property type="match status" value="1"/>
</dbReference>
<dbReference type="SMART" id="SM00490">
    <property type="entry name" value="HELICc"/>
    <property type="match status" value="1"/>
</dbReference>
<dbReference type="InterPro" id="IPR004589">
    <property type="entry name" value="DNA_helicase_ATP-dep_RecQ"/>
</dbReference>
<dbReference type="InterPro" id="IPR014001">
    <property type="entry name" value="Helicase_ATP-bd"/>
</dbReference>
<dbReference type="GO" id="GO:0003677">
    <property type="term" value="F:DNA binding"/>
    <property type="evidence" value="ECO:0007669"/>
    <property type="project" value="UniProtKB-KW"/>
</dbReference>
<comment type="catalytic activity">
    <reaction evidence="9 10">
        <text>Couples ATP hydrolysis with the unwinding of duplex DNA by translocating in the 3'-5' direction.</text>
        <dbReference type="EC" id="5.6.2.4"/>
    </reaction>
</comment>
<reference evidence="13" key="1">
    <citation type="submission" date="2021-02" db="EMBL/GenBank/DDBJ databases">
        <authorList>
            <person name="Dougan E. K."/>
            <person name="Rhodes N."/>
            <person name="Thang M."/>
            <person name="Chan C."/>
        </authorList>
    </citation>
    <scope>NUCLEOTIDE SEQUENCE</scope>
</reference>
<dbReference type="InterPro" id="IPR032284">
    <property type="entry name" value="RecQ_Zn-bd"/>
</dbReference>
<feature type="domain" description="Helicase C-terminal" evidence="12">
    <location>
        <begin position="227"/>
        <end position="379"/>
    </location>
</feature>
<evidence type="ECO:0000256" key="3">
    <source>
        <dbReference type="ARBA" id="ARBA00022741"/>
    </source>
</evidence>
<dbReference type="InterPro" id="IPR001650">
    <property type="entry name" value="Helicase_C-like"/>
</dbReference>
<evidence type="ECO:0000313" key="14">
    <source>
        <dbReference type="Proteomes" id="UP000626109"/>
    </source>
</evidence>
<evidence type="ECO:0000256" key="2">
    <source>
        <dbReference type="ARBA" id="ARBA00022723"/>
    </source>
</evidence>
<dbReference type="InterPro" id="IPR011545">
    <property type="entry name" value="DEAD/DEAH_box_helicase_dom"/>
</dbReference>
<keyword evidence="7" id="KW-0238">DNA-binding</keyword>
<dbReference type="Proteomes" id="UP000626109">
    <property type="component" value="Unassembled WGS sequence"/>
</dbReference>
<evidence type="ECO:0000256" key="10">
    <source>
        <dbReference type="RuleBase" id="RU364117"/>
    </source>
</evidence>
<organism evidence="13 14">
    <name type="scientific">Polarella glacialis</name>
    <name type="common">Dinoflagellate</name>
    <dbReference type="NCBI Taxonomy" id="89957"/>
    <lineage>
        <taxon>Eukaryota</taxon>
        <taxon>Sar</taxon>
        <taxon>Alveolata</taxon>
        <taxon>Dinophyceae</taxon>
        <taxon>Suessiales</taxon>
        <taxon>Suessiaceae</taxon>
        <taxon>Polarella</taxon>
    </lineage>
</organism>
<dbReference type="GO" id="GO:0016787">
    <property type="term" value="F:hydrolase activity"/>
    <property type="evidence" value="ECO:0007669"/>
    <property type="project" value="UniProtKB-KW"/>
</dbReference>
<dbReference type="CDD" id="cd17920">
    <property type="entry name" value="DEXHc_RecQ"/>
    <property type="match status" value="1"/>
</dbReference>
<protein>
    <recommendedName>
        <fullName evidence="10">ATP-dependent DNA helicase</fullName>
        <ecNumber evidence="10">5.6.2.4</ecNumber>
    </recommendedName>
</protein>
<dbReference type="GO" id="GO:0005634">
    <property type="term" value="C:nucleus"/>
    <property type="evidence" value="ECO:0007669"/>
    <property type="project" value="UniProtKB-SubCell"/>
</dbReference>
<dbReference type="PROSITE" id="PS51192">
    <property type="entry name" value="HELICASE_ATP_BIND_1"/>
    <property type="match status" value="1"/>
</dbReference>
<dbReference type="SMART" id="SM00487">
    <property type="entry name" value="DEXDc"/>
    <property type="match status" value="1"/>
</dbReference>
<evidence type="ECO:0000256" key="4">
    <source>
        <dbReference type="ARBA" id="ARBA00022801"/>
    </source>
</evidence>
<evidence type="ECO:0000256" key="5">
    <source>
        <dbReference type="ARBA" id="ARBA00022806"/>
    </source>
</evidence>
<evidence type="ECO:0000313" key="13">
    <source>
        <dbReference type="EMBL" id="CAE8742952.1"/>
    </source>
</evidence>
<dbReference type="GO" id="GO:0009378">
    <property type="term" value="F:four-way junction helicase activity"/>
    <property type="evidence" value="ECO:0007669"/>
    <property type="project" value="TreeGrafter"/>
</dbReference>
<gene>
    <name evidence="13" type="ORF">PGLA2088_LOCUS51186</name>
</gene>
<evidence type="ECO:0000259" key="11">
    <source>
        <dbReference type="PROSITE" id="PS51192"/>
    </source>
</evidence>
<keyword evidence="3 10" id="KW-0547">Nucleotide-binding</keyword>
<keyword evidence="2" id="KW-0479">Metal-binding</keyword>
<dbReference type="Pfam" id="PF16124">
    <property type="entry name" value="RecQ_Zn_bind"/>
    <property type="match status" value="1"/>
</dbReference>
<comment type="catalytic activity">
    <reaction evidence="10">
        <text>ATP + H2O = ADP + phosphate + H(+)</text>
        <dbReference type="Rhea" id="RHEA:13065"/>
        <dbReference type="ChEBI" id="CHEBI:15377"/>
        <dbReference type="ChEBI" id="CHEBI:15378"/>
        <dbReference type="ChEBI" id="CHEBI:30616"/>
        <dbReference type="ChEBI" id="CHEBI:43474"/>
        <dbReference type="ChEBI" id="CHEBI:456216"/>
    </reaction>
</comment>
<evidence type="ECO:0000256" key="6">
    <source>
        <dbReference type="ARBA" id="ARBA00022840"/>
    </source>
</evidence>
<keyword evidence="4 10" id="KW-0378">Hydrolase</keyword>
<dbReference type="GO" id="GO:0006310">
    <property type="term" value="P:DNA recombination"/>
    <property type="evidence" value="ECO:0007669"/>
    <property type="project" value="InterPro"/>
</dbReference>
<dbReference type="InterPro" id="IPR036388">
    <property type="entry name" value="WH-like_DNA-bd_sf"/>
</dbReference>
<dbReference type="Pfam" id="PF00270">
    <property type="entry name" value="DEAD"/>
    <property type="match status" value="1"/>
</dbReference>
<comment type="similarity">
    <text evidence="1 10">Belongs to the helicase family. RecQ subfamily.</text>
</comment>
<keyword evidence="5 10" id="KW-0347">Helicase</keyword>
<dbReference type="Gene3D" id="1.10.10.10">
    <property type="entry name" value="Winged helix-like DNA-binding domain superfamily/Winged helix DNA-binding domain"/>
    <property type="match status" value="1"/>
</dbReference>
<dbReference type="InterPro" id="IPR027417">
    <property type="entry name" value="P-loop_NTPase"/>
</dbReference>
<dbReference type="Gene3D" id="3.40.50.300">
    <property type="entry name" value="P-loop containing nucleotide triphosphate hydrolases"/>
    <property type="match status" value="2"/>
</dbReference>
<keyword evidence="6 10" id="KW-0067">ATP-binding</keyword>
<dbReference type="GO" id="GO:0006281">
    <property type="term" value="P:DNA repair"/>
    <property type="evidence" value="ECO:0007669"/>
    <property type="project" value="TreeGrafter"/>
</dbReference>
<dbReference type="PANTHER" id="PTHR13710">
    <property type="entry name" value="DNA HELICASE RECQ FAMILY MEMBER"/>
    <property type="match status" value="1"/>
</dbReference>
<evidence type="ECO:0000256" key="1">
    <source>
        <dbReference type="ARBA" id="ARBA00005446"/>
    </source>
</evidence>
<dbReference type="GO" id="GO:0005694">
    <property type="term" value="C:chromosome"/>
    <property type="evidence" value="ECO:0007669"/>
    <property type="project" value="TreeGrafter"/>
</dbReference>
<name>A0A813LZW9_POLGL</name>
<keyword evidence="10" id="KW-0539">Nucleus</keyword>
<keyword evidence="8" id="KW-0413">Isomerase</keyword>
<feature type="domain" description="Helicase ATP-binding" evidence="11">
    <location>
        <begin position="25"/>
        <end position="203"/>
    </location>
</feature>
<dbReference type="PROSITE" id="PS51194">
    <property type="entry name" value="HELICASE_CTER"/>
    <property type="match status" value="1"/>
</dbReference>
<proteinExistence type="inferred from homology"/>
<dbReference type="NCBIfam" id="TIGR00614">
    <property type="entry name" value="recQ_fam"/>
    <property type="match status" value="1"/>
</dbReference>
<sequence length="456" mass="51984">MADAELLLHELFSHKSWRSGQQHVVKAVLQKQDVLLDWPTGAGKSLCYQLPAVLAWRRHGGVAVVVEPLISLMRDQVLNFNRLYADAGEGPQATYLGSSQSDVSMELRALAGEFCLVYVTPEKLTERLLEGLEPLHRTGRLEMVVMDEAACISLWGHDFRPSFRNMWWVRERYPEVPFMALSGSMTDGMRRDISEQLRLRDPVVSTLPYFRPNLDITCTHKEGFIQDMARIAEALKPGELTIIYTPKLSTAYKVAVKLESLLKDQGVQVGVYTGPTEKAERERVQSMFDSDEIQVLVATVAFGMGIDKADVRNIIHYGLPKCMEDYHQQIGCAGRDSLPSQCVIMFSNTDWKVWFCRYFTKEYKHWDKEDLKTHLDSTEQLHQLVVGHTCRQQAILEYFGHMDEVELLRCGSLCRCDVCLGRRGQWFGGKEPRDFFREARLVLEAVSVAEGLSRGR</sequence>
<dbReference type="GO" id="GO:0043138">
    <property type="term" value="F:3'-5' DNA helicase activity"/>
    <property type="evidence" value="ECO:0007669"/>
    <property type="project" value="UniProtKB-EC"/>
</dbReference>
<dbReference type="Pfam" id="PF00271">
    <property type="entry name" value="Helicase_C"/>
    <property type="match status" value="1"/>
</dbReference>
<evidence type="ECO:0000256" key="8">
    <source>
        <dbReference type="ARBA" id="ARBA00023235"/>
    </source>
</evidence>
<comment type="subcellular location">
    <subcellularLocation>
        <location evidence="10">Nucleus</location>
    </subcellularLocation>
</comment>
<dbReference type="GO" id="GO:0046872">
    <property type="term" value="F:metal ion binding"/>
    <property type="evidence" value="ECO:0007669"/>
    <property type="project" value="UniProtKB-KW"/>
</dbReference>
<evidence type="ECO:0000256" key="7">
    <source>
        <dbReference type="ARBA" id="ARBA00023125"/>
    </source>
</evidence>
<dbReference type="EMBL" id="CAJNNW010037567">
    <property type="protein sequence ID" value="CAE8742952.1"/>
    <property type="molecule type" value="Genomic_DNA"/>
</dbReference>
<dbReference type="GO" id="GO:0005737">
    <property type="term" value="C:cytoplasm"/>
    <property type="evidence" value="ECO:0007669"/>
    <property type="project" value="TreeGrafter"/>
</dbReference>
<evidence type="ECO:0000256" key="9">
    <source>
        <dbReference type="ARBA" id="ARBA00034617"/>
    </source>
</evidence>